<dbReference type="RefSeq" id="WP_386754072.1">
    <property type="nucleotide sequence ID" value="NZ_JBHSNM010000002.1"/>
</dbReference>
<dbReference type="Gene3D" id="3.40.50.300">
    <property type="entry name" value="P-loop containing nucleotide triphosphate hydrolases"/>
    <property type="match status" value="1"/>
</dbReference>
<dbReference type="InterPro" id="IPR011990">
    <property type="entry name" value="TPR-like_helical_dom_sf"/>
</dbReference>
<dbReference type="SUPFAM" id="SSF48452">
    <property type="entry name" value="TPR-like"/>
    <property type="match status" value="1"/>
</dbReference>
<proteinExistence type="predicted"/>
<protein>
    <submittedName>
        <fullName evidence="2">Sulfotransferase</fullName>
    </submittedName>
</protein>
<accession>A0ABW0SLM6</accession>
<reference evidence="3" key="1">
    <citation type="journal article" date="2019" name="Int. J. Syst. Evol. Microbiol.">
        <title>The Global Catalogue of Microorganisms (GCM) 10K type strain sequencing project: providing services to taxonomists for standard genome sequencing and annotation.</title>
        <authorList>
            <consortium name="The Broad Institute Genomics Platform"/>
            <consortium name="The Broad Institute Genome Sequencing Center for Infectious Disease"/>
            <person name="Wu L."/>
            <person name="Ma J."/>
        </authorList>
    </citation>
    <scope>NUCLEOTIDE SEQUENCE [LARGE SCALE GENOMIC DNA]</scope>
    <source>
        <strain evidence="3">KACC 11407</strain>
    </source>
</reference>
<keyword evidence="1" id="KW-0808">Transferase</keyword>
<evidence type="ECO:0000256" key="1">
    <source>
        <dbReference type="ARBA" id="ARBA00022679"/>
    </source>
</evidence>
<dbReference type="Pfam" id="PF13469">
    <property type="entry name" value="Sulfotransfer_3"/>
    <property type="match status" value="1"/>
</dbReference>
<gene>
    <name evidence="2" type="ORF">ACFPN1_06770</name>
</gene>
<evidence type="ECO:0000313" key="3">
    <source>
        <dbReference type="Proteomes" id="UP001596036"/>
    </source>
</evidence>
<dbReference type="SUPFAM" id="SSF52540">
    <property type="entry name" value="P-loop containing nucleoside triphosphate hydrolases"/>
    <property type="match status" value="1"/>
</dbReference>
<dbReference type="InterPro" id="IPR019734">
    <property type="entry name" value="TPR_rpt"/>
</dbReference>
<dbReference type="Gene3D" id="1.25.40.10">
    <property type="entry name" value="Tetratricopeptide repeat domain"/>
    <property type="match status" value="1"/>
</dbReference>
<dbReference type="SMART" id="SM00028">
    <property type="entry name" value="TPR"/>
    <property type="match status" value="3"/>
</dbReference>
<dbReference type="Proteomes" id="UP001596036">
    <property type="component" value="Unassembled WGS sequence"/>
</dbReference>
<keyword evidence="3" id="KW-1185">Reference proteome</keyword>
<dbReference type="EMBL" id="JBHSNM010000002">
    <property type="protein sequence ID" value="MFC5569761.1"/>
    <property type="molecule type" value="Genomic_DNA"/>
</dbReference>
<comment type="caution">
    <text evidence="2">The sequence shown here is derived from an EMBL/GenBank/DDBJ whole genome shotgun (WGS) entry which is preliminary data.</text>
</comment>
<dbReference type="PANTHER" id="PTHR12788:SF10">
    <property type="entry name" value="PROTEIN-TYROSINE SULFOTRANSFERASE"/>
    <property type="match status" value="1"/>
</dbReference>
<dbReference type="InterPro" id="IPR026634">
    <property type="entry name" value="TPST-like"/>
</dbReference>
<name>A0ABW0SLM6_9GAMM</name>
<organism evidence="2 3">
    <name type="scientific">Lysobacter yangpyeongensis</name>
    <dbReference type="NCBI Taxonomy" id="346182"/>
    <lineage>
        <taxon>Bacteria</taxon>
        <taxon>Pseudomonadati</taxon>
        <taxon>Pseudomonadota</taxon>
        <taxon>Gammaproteobacteria</taxon>
        <taxon>Lysobacterales</taxon>
        <taxon>Lysobacteraceae</taxon>
        <taxon>Lysobacter</taxon>
    </lineage>
</organism>
<dbReference type="PANTHER" id="PTHR12788">
    <property type="entry name" value="PROTEIN-TYROSINE SULFOTRANSFERASE 2"/>
    <property type="match status" value="1"/>
</dbReference>
<dbReference type="InterPro" id="IPR027417">
    <property type="entry name" value="P-loop_NTPase"/>
</dbReference>
<evidence type="ECO:0000313" key="2">
    <source>
        <dbReference type="EMBL" id="MFC5569761.1"/>
    </source>
</evidence>
<sequence>MKATSPDQEIARLWSRGEAASSAKRWREAADAYAAIIARNPGHLPALLKSSGALLRVDSYRAARDSLLSAFKLANNHPGLVMELGRKLRTFHEADLLLQLVRNSGFVRCGDPRMLTEMALIVSSVGDQELALQLVTEAVNRDPRGAQPRYLRGTVLMFLGRMEEAEQELEASIRLLPTFAQSHWVLSRLRKWTDQENHIERLTRLIGQTQEATEAEAYLSFALHNELHDLKRYEESWRMLERGCRAKRAIDPYDEVKGRQLFSAVKALCTAEFVQSTPRQDEYSSIFIVGMHRSGTTLLERILGGHSLVSDGGETYAFTAQLKIASDHKIQHALDIEAVQHLPGADFDAIGRGFVEGSRWRAKGKPFLTEKLPPNFVNAGFIAKALPSAKILHMVRDPVDTCFSNLRTYFSNAALYSFDQVSLANHFGEYRDLMRHWREVMPSRLLDISYDGLVTDTPGTTRRIFDFCGLPFEEDALRVERSSGAVSTASSAHVRQGILTNRGAAWKPYEVYLQPLLDRLTALGLI</sequence>